<proteinExistence type="predicted"/>
<sequence>MSQQIIFADGTALDVAKIDGQSIYHQGAQRDSLEIQITKGTISFDDLDALTTDSAKTDRLTIITQDGDQQMQAVYDHYVIRSALALKSVAVPATADTPAVTEERFCVTLAQLTYAETQQAAQAATIDALGQQIVALTLGGAM</sequence>
<dbReference type="AlphaFoldDB" id="A0A928KTU0"/>
<dbReference type="RefSeq" id="WP_326840723.1">
    <property type="nucleotide sequence ID" value="NZ_SVNY01000006.1"/>
</dbReference>
<protein>
    <submittedName>
        <fullName evidence="1">Uncharacterized protein</fullName>
    </submittedName>
</protein>
<reference evidence="1" key="1">
    <citation type="submission" date="2019-04" db="EMBL/GenBank/DDBJ databases">
        <title>Evolution of Biomass-Degrading Anaerobic Consortia Revealed by Metagenomics.</title>
        <authorList>
            <person name="Peng X."/>
        </authorList>
    </citation>
    <scope>NUCLEOTIDE SEQUENCE</scope>
    <source>
        <strain evidence="1">SIG551</strain>
    </source>
</reference>
<evidence type="ECO:0000313" key="2">
    <source>
        <dbReference type="Proteomes" id="UP000754750"/>
    </source>
</evidence>
<name>A0A928KTU0_9FIRM</name>
<dbReference type="Proteomes" id="UP000754750">
    <property type="component" value="Unassembled WGS sequence"/>
</dbReference>
<organism evidence="1 2">
    <name type="scientific">Faecalispora sporosphaeroides</name>
    <dbReference type="NCBI Taxonomy" id="1549"/>
    <lineage>
        <taxon>Bacteria</taxon>
        <taxon>Bacillati</taxon>
        <taxon>Bacillota</taxon>
        <taxon>Clostridia</taxon>
        <taxon>Eubacteriales</taxon>
        <taxon>Oscillospiraceae</taxon>
        <taxon>Faecalispora</taxon>
    </lineage>
</organism>
<dbReference type="EMBL" id="SVNY01000006">
    <property type="protein sequence ID" value="MBE6834184.1"/>
    <property type="molecule type" value="Genomic_DNA"/>
</dbReference>
<comment type="caution">
    <text evidence="1">The sequence shown here is derived from an EMBL/GenBank/DDBJ whole genome shotgun (WGS) entry which is preliminary data.</text>
</comment>
<evidence type="ECO:0000313" key="1">
    <source>
        <dbReference type="EMBL" id="MBE6834184.1"/>
    </source>
</evidence>
<accession>A0A928KTU0</accession>
<gene>
    <name evidence="1" type="ORF">E7512_11520</name>
</gene>